<name>A0A9P4V5E2_9PLEO</name>
<dbReference type="EMBL" id="ML996100">
    <property type="protein sequence ID" value="KAF2740547.1"/>
    <property type="molecule type" value="Genomic_DNA"/>
</dbReference>
<sequence>MDNRCLLLEIPPELRLLIYESLWVPLSAQINTPNGYLPPSDITTSRDLSLLLACKQIYSEAYRLAFRSHTFTLSRDLDACPLLAEPRWSPTDSITSILIPAFHTSSYCSLETGATDIPYKARCYQFKEICALVRRFKHLDHIIVVTDDLSAVRRSMCNRVAQYHFRLKKARYLQDDRFLPSYSLTYPRGGRSTWRLEVAGSDGQKGKAADMIICSLRHGNDNLES</sequence>
<dbReference type="PANTHER" id="PTHR42085:SF1">
    <property type="entry name" value="F-BOX DOMAIN-CONTAINING PROTEIN"/>
    <property type="match status" value="1"/>
</dbReference>
<proteinExistence type="predicted"/>
<accession>A0A9P4V5E2</accession>
<dbReference type="OrthoDB" id="3797024at2759"/>
<evidence type="ECO:0000313" key="2">
    <source>
        <dbReference type="Proteomes" id="UP000799444"/>
    </source>
</evidence>
<dbReference type="AlphaFoldDB" id="A0A9P4V5E2"/>
<dbReference type="InterPro" id="IPR038883">
    <property type="entry name" value="AN11006-like"/>
</dbReference>
<keyword evidence="2" id="KW-1185">Reference proteome</keyword>
<gene>
    <name evidence="1" type="ORF">EJ04DRAFT_508055</name>
</gene>
<protein>
    <submittedName>
        <fullName evidence="1">Uncharacterized protein</fullName>
    </submittedName>
</protein>
<dbReference type="Proteomes" id="UP000799444">
    <property type="component" value="Unassembled WGS sequence"/>
</dbReference>
<organism evidence="1 2">
    <name type="scientific">Polyplosphaeria fusca</name>
    <dbReference type="NCBI Taxonomy" id="682080"/>
    <lineage>
        <taxon>Eukaryota</taxon>
        <taxon>Fungi</taxon>
        <taxon>Dikarya</taxon>
        <taxon>Ascomycota</taxon>
        <taxon>Pezizomycotina</taxon>
        <taxon>Dothideomycetes</taxon>
        <taxon>Pleosporomycetidae</taxon>
        <taxon>Pleosporales</taxon>
        <taxon>Tetraplosphaeriaceae</taxon>
        <taxon>Polyplosphaeria</taxon>
    </lineage>
</organism>
<evidence type="ECO:0000313" key="1">
    <source>
        <dbReference type="EMBL" id="KAF2740547.1"/>
    </source>
</evidence>
<comment type="caution">
    <text evidence="1">The sequence shown here is derived from an EMBL/GenBank/DDBJ whole genome shotgun (WGS) entry which is preliminary data.</text>
</comment>
<dbReference type="PANTHER" id="PTHR42085">
    <property type="entry name" value="F-BOX DOMAIN-CONTAINING PROTEIN"/>
    <property type="match status" value="1"/>
</dbReference>
<reference evidence="1" key="1">
    <citation type="journal article" date="2020" name="Stud. Mycol.">
        <title>101 Dothideomycetes genomes: a test case for predicting lifestyles and emergence of pathogens.</title>
        <authorList>
            <person name="Haridas S."/>
            <person name="Albert R."/>
            <person name="Binder M."/>
            <person name="Bloem J."/>
            <person name="Labutti K."/>
            <person name="Salamov A."/>
            <person name="Andreopoulos B."/>
            <person name="Baker S."/>
            <person name="Barry K."/>
            <person name="Bills G."/>
            <person name="Bluhm B."/>
            <person name="Cannon C."/>
            <person name="Castanera R."/>
            <person name="Culley D."/>
            <person name="Daum C."/>
            <person name="Ezra D."/>
            <person name="Gonzalez J."/>
            <person name="Henrissat B."/>
            <person name="Kuo A."/>
            <person name="Liang C."/>
            <person name="Lipzen A."/>
            <person name="Lutzoni F."/>
            <person name="Magnuson J."/>
            <person name="Mondo S."/>
            <person name="Nolan M."/>
            <person name="Ohm R."/>
            <person name="Pangilinan J."/>
            <person name="Park H.-J."/>
            <person name="Ramirez L."/>
            <person name="Alfaro M."/>
            <person name="Sun H."/>
            <person name="Tritt A."/>
            <person name="Yoshinaga Y."/>
            <person name="Zwiers L.-H."/>
            <person name="Turgeon B."/>
            <person name="Goodwin S."/>
            <person name="Spatafora J."/>
            <person name="Crous P."/>
            <person name="Grigoriev I."/>
        </authorList>
    </citation>
    <scope>NUCLEOTIDE SEQUENCE</scope>
    <source>
        <strain evidence="1">CBS 125425</strain>
    </source>
</reference>